<dbReference type="Proteomes" id="UP000318529">
    <property type="component" value="Unassembled WGS sequence"/>
</dbReference>
<dbReference type="EMBL" id="VITH01000002">
    <property type="protein sequence ID" value="TWA86761.1"/>
    <property type="molecule type" value="Genomic_DNA"/>
</dbReference>
<evidence type="ECO:0000256" key="1">
    <source>
        <dbReference type="SAM" id="MobiDB-lite"/>
    </source>
</evidence>
<evidence type="ECO:0000313" key="3">
    <source>
        <dbReference type="Proteomes" id="UP000318529"/>
    </source>
</evidence>
<protein>
    <recommendedName>
        <fullName evidence="4">Mandelate racemase</fullName>
    </recommendedName>
</protein>
<evidence type="ECO:0000313" key="2">
    <source>
        <dbReference type="EMBL" id="TWA86761.1"/>
    </source>
</evidence>
<name>A0A560CPI7_AZOBR</name>
<proteinExistence type="predicted"/>
<comment type="caution">
    <text evidence="2">The sequence shown here is derived from an EMBL/GenBank/DDBJ whole genome shotgun (WGS) entry which is preliminary data.</text>
</comment>
<organism evidence="2 3">
    <name type="scientific">Azospirillum brasilense</name>
    <dbReference type="NCBI Taxonomy" id="192"/>
    <lineage>
        <taxon>Bacteria</taxon>
        <taxon>Pseudomonadati</taxon>
        <taxon>Pseudomonadota</taxon>
        <taxon>Alphaproteobacteria</taxon>
        <taxon>Rhodospirillales</taxon>
        <taxon>Azospirillaceae</taxon>
        <taxon>Azospirillum</taxon>
    </lineage>
</organism>
<reference evidence="2 3" key="1">
    <citation type="submission" date="2019-06" db="EMBL/GenBank/DDBJ databases">
        <title>Genomic Encyclopedia of Type Strains, Phase IV (KMG-V): Genome sequencing to study the core and pangenomes of soil and plant-associated prokaryotes.</title>
        <authorList>
            <person name="Whitman W."/>
        </authorList>
    </citation>
    <scope>NUCLEOTIDE SEQUENCE [LARGE SCALE GENOMIC DNA]</scope>
    <source>
        <strain evidence="2 3">BR 11650</strain>
    </source>
</reference>
<dbReference type="SUPFAM" id="SSF51604">
    <property type="entry name" value="Enolase C-terminal domain-like"/>
    <property type="match status" value="1"/>
</dbReference>
<dbReference type="InterPro" id="IPR036849">
    <property type="entry name" value="Enolase-like_C_sf"/>
</dbReference>
<dbReference type="Gene3D" id="3.20.20.120">
    <property type="entry name" value="Enolase-like C-terminal domain"/>
    <property type="match status" value="1"/>
</dbReference>
<feature type="compositionally biased region" description="Basic and acidic residues" evidence="1">
    <location>
        <begin position="17"/>
        <end position="31"/>
    </location>
</feature>
<evidence type="ECO:0008006" key="4">
    <source>
        <dbReference type="Google" id="ProtNLM"/>
    </source>
</evidence>
<dbReference type="AlphaFoldDB" id="A0A560CPI7"/>
<accession>A0A560CPI7</accession>
<feature type="region of interest" description="Disordered" evidence="1">
    <location>
        <begin position="1"/>
        <end position="44"/>
    </location>
</feature>
<sequence>MAKDFPLPDPPPPLAREGNDTLSREAGEGRGPRSGKGGGTASAPAPLLTIRAIHLHERPVRFVKPFRFGSVTVEAAPQAFVRALVHVEGVGEAWGGTAEMMMPKWFDKRPDRSPDETVDGLRRSLRLARDAYRTDRADTAFGQHAAAYETQRAACRAAGLPDLTAAYGPALIDKAVLDGLLRVLDTDFFTGMKANRAGIDARLTPDLAGFDLDGFLGGLEPRTSVALRHTVGLLDEPESLRDLLARERLGRFKIKLGGDPSADLARLAEIAGVLDAAAGDYRATLDGNEQYADSAALAAFLDGLERQPALAGLRGRLLYIEQPVARERALEAPLGAVAERIPFIIDESDDGYDAFPRARAAGYRGVSSKSCKGLYKAVLNRARCAAWGAPHFIAAEDLTCQAGLAVQQDTALVALLGIADAERNGHQYGNGFDGAPEADAFLDAHPGFYTRRDGTVRLATAGGSLPTETLAVPGFASAAQPRWDRLSPLQNE</sequence>
<gene>
    <name evidence="2" type="ORF">FBZ83_102558</name>
</gene>